<evidence type="ECO:0000313" key="4">
    <source>
        <dbReference type="Proteomes" id="UP001197093"/>
    </source>
</evidence>
<organism evidence="3 4">
    <name type="scientific">Staphylotrichum longicolle</name>
    <dbReference type="NCBI Taxonomy" id="669026"/>
    <lineage>
        <taxon>Eukaryota</taxon>
        <taxon>Fungi</taxon>
        <taxon>Dikarya</taxon>
        <taxon>Ascomycota</taxon>
        <taxon>Pezizomycotina</taxon>
        <taxon>Sordariomycetes</taxon>
        <taxon>Sordariomycetidae</taxon>
        <taxon>Sordariales</taxon>
        <taxon>Chaetomiaceae</taxon>
        <taxon>Staphylotrichum</taxon>
    </lineage>
</organism>
<feature type="compositionally biased region" description="Basic and acidic residues" evidence="1">
    <location>
        <begin position="35"/>
        <end position="44"/>
    </location>
</feature>
<accession>A0AAD4HV26</accession>
<dbReference type="Proteomes" id="UP001197093">
    <property type="component" value="Unassembled WGS sequence"/>
</dbReference>
<feature type="compositionally biased region" description="Polar residues" evidence="1">
    <location>
        <begin position="345"/>
        <end position="359"/>
    </location>
</feature>
<keyword evidence="2" id="KW-1133">Transmembrane helix</keyword>
<keyword evidence="4" id="KW-1185">Reference proteome</keyword>
<comment type="caution">
    <text evidence="3">The sequence shown here is derived from an EMBL/GenBank/DDBJ whole genome shotgun (WGS) entry which is preliminary data.</text>
</comment>
<feature type="region of interest" description="Disordered" evidence="1">
    <location>
        <begin position="31"/>
        <end position="50"/>
    </location>
</feature>
<feature type="region of interest" description="Disordered" evidence="1">
    <location>
        <begin position="577"/>
        <end position="621"/>
    </location>
</feature>
<feature type="compositionally biased region" description="Low complexity" evidence="1">
    <location>
        <begin position="437"/>
        <end position="489"/>
    </location>
</feature>
<evidence type="ECO:0000313" key="3">
    <source>
        <dbReference type="EMBL" id="KAG7287749.1"/>
    </source>
</evidence>
<evidence type="ECO:0000256" key="2">
    <source>
        <dbReference type="SAM" id="Phobius"/>
    </source>
</evidence>
<gene>
    <name evidence="3" type="ORF">NEMBOFW57_007263</name>
</gene>
<name>A0AAD4HV26_9PEZI</name>
<dbReference type="EMBL" id="JAHCVI010000003">
    <property type="protein sequence ID" value="KAG7287749.1"/>
    <property type="molecule type" value="Genomic_DNA"/>
</dbReference>
<keyword evidence="2" id="KW-0472">Membrane</keyword>
<feature type="compositionally biased region" description="Polar residues" evidence="1">
    <location>
        <begin position="280"/>
        <end position="315"/>
    </location>
</feature>
<sequence length="621" mass="66850">MGGSQAPFMYQAVHRDEDRFPATPFDPKAVTRASYESKKPKPKPDGPLVSFNRHPDAHMVPGGRTRFKPMSYRTKGWIKGMRVVQLCLRVLQIFAAIGLIAVMAVAGLIGWIMGATLGVVILHCLYSVFHHARPAGSRTPGSSAGYHIFSGISDLCVLPLYAYGAYMTNVTRNTNDEWKAKQGADPDVVQYMVPSVYYGLIGAGGLHVLSLVIALWLAVMFRRISAMPPDMNPLEANLTSRVHKRNKSSVATTSTYSDEKRESQLYDDSSRPPSIPFMHTRQNSESSFTSRDSRVNLPSRQYQVAPANRNSATSQDLKRMSAPPSAHRASLMEIPLGETGARPSRPTSMYTGRPSTGSVPSYRAEPVSPAQTIQPRSAKFTETWYASESLISRTQQRNRSSAAAASSKPTSQPRYATLDASSDSDSDADAAENFYTPGPGNSSNSNSGNSNHHPNPLRSNPTSSPSSSPTKTKLSSSPSARRPRTPFSRLRASVLSDISLNDRRVSGDITDQQQSQPQQHLKPAGWAPRNRDSSIQPDADFSFYSKPYGELKAATPPILVGGGGGGGRAGARVVSSGNDISGGGGDLGTVGRRNVSGRAAEEGRAGVKAGGGEGRWSRYGC</sequence>
<feature type="transmembrane region" description="Helical" evidence="2">
    <location>
        <begin position="196"/>
        <end position="221"/>
    </location>
</feature>
<reference evidence="3" key="1">
    <citation type="submission" date="2023-02" db="EMBL/GenBank/DDBJ databases">
        <authorList>
            <person name="Palmer J.M."/>
        </authorList>
    </citation>
    <scope>NUCLEOTIDE SEQUENCE</scope>
    <source>
        <strain evidence="3">FW57</strain>
    </source>
</reference>
<dbReference type="AlphaFoldDB" id="A0AAD4HV26"/>
<keyword evidence="2" id="KW-0812">Transmembrane</keyword>
<feature type="transmembrane region" description="Helical" evidence="2">
    <location>
        <begin position="144"/>
        <end position="166"/>
    </location>
</feature>
<proteinExistence type="predicted"/>
<protein>
    <submittedName>
        <fullName evidence="3">Uncharacterized protein</fullName>
    </submittedName>
</protein>
<feature type="compositionally biased region" description="Basic and acidic residues" evidence="1">
    <location>
        <begin position="257"/>
        <end position="270"/>
    </location>
</feature>
<evidence type="ECO:0000256" key="1">
    <source>
        <dbReference type="SAM" id="MobiDB-lite"/>
    </source>
</evidence>
<feature type="transmembrane region" description="Helical" evidence="2">
    <location>
        <begin position="83"/>
        <end position="105"/>
    </location>
</feature>
<feature type="region of interest" description="Disordered" evidence="1">
    <location>
        <begin position="237"/>
        <end position="375"/>
    </location>
</feature>
<feature type="region of interest" description="Disordered" evidence="1">
    <location>
        <begin position="392"/>
        <end position="539"/>
    </location>
</feature>